<dbReference type="Proteomes" id="UP001500748">
    <property type="component" value="Unassembled WGS sequence"/>
</dbReference>
<proteinExistence type="predicted"/>
<evidence type="ECO:0000313" key="1">
    <source>
        <dbReference type="EMBL" id="GAA3777407.1"/>
    </source>
</evidence>
<sequence>MANSFYSYSAFIAPGSNADIAILKDYLESFYSESDAENPQIVLDNNEIKLTFDDEYNFYIYLAEEEHINQEALEIADDLEEDWNEDIYDKEKLRASKKRFEVWGDPDFDMDYFNDSLFIIDQIEQFSDVIIFQNQ</sequence>
<gene>
    <name evidence="1" type="ORF">GCM10022423_36070</name>
</gene>
<protein>
    <recommendedName>
        <fullName evidence="3">Immunity protein 22 of polymorphic toxin system</fullName>
    </recommendedName>
</protein>
<dbReference type="EMBL" id="BAABDU010000006">
    <property type="protein sequence ID" value="GAA3777407.1"/>
    <property type="molecule type" value="Genomic_DNA"/>
</dbReference>
<reference evidence="2" key="1">
    <citation type="journal article" date="2019" name="Int. J. Syst. Evol. Microbiol.">
        <title>The Global Catalogue of Microorganisms (GCM) 10K type strain sequencing project: providing services to taxonomists for standard genome sequencing and annotation.</title>
        <authorList>
            <consortium name="The Broad Institute Genomics Platform"/>
            <consortium name="The Broad Institute Genome Sequencing Center for Infectious Disease"/>
            <person name="Wu L."/>
            <person name="Ma J."/>
        </authorList>
    </citation>
    <scope>NUCLEOTIDE SEQUENCE [LARGE SCALE GENOMIC DNA]</scope>
    <source>
        <strain evidence="2">JCM 17337</strain>
    </source>
</reference>
<evidence type="ECO:0008006" key="3">
    <source>
        <dbReference type="Google" id="ProtNLM"/>
    </source>
</evidence>
<accession>A0ABP7GYT2</accession>
<comment type="caution">
    <text evidence="1">The sequence shown here is derived from an EMBL/GenBank/DDBJ whole genome shotgun (WGS) entry which is preliminary data.</text>
</comment>
<name>A0ABP7GYT2_9FLAO</name>
<organism evidence="1 2">
    <name type="scientific">Flavobacterium ginsengiterrae</name>
    <dbReference type="NCBI Taxonomy" id="871695"/>
    <lineage>
        <taxon>Bacteria</taxon>
        <taxon>Pseudomonadati</taxon>
        <taxon>Bacteroidota</taxon>
        <taxon>Flavobacteriia</taxon>
        <taxon>Flavobacteriales</taxon>
        <taxon>Flavobacteriaceae</taxon>
        <taxon>Flavobacterium</taxon>
    </lineage>
</organism>
<evidence type="ECO:0000313" key="2">
    <source>
        <dbReference type="Proteomes" id="UP001500748"/>
    </source>
</evidence>
<dbReference type="RefSeq" id="WP_345146023.1">
    <property type="nucleotide sequence ID" value="NZ_BAABDU010000006.1"/>
</dbReference>
<keyword evidence="2" id="KW-1185">Reference proteome</keyword>